<reference evidence="2" key="1">
    <citation type="journal article" date="2014" name="Front. Microbiol.">
        <title>High frequency of phylogenetically diverse reductive dehalogenase-homologous genes in deep subseafloor sedimentary metagenomes.</title>
        <authorList>
            <person name="Kawai M."/>
            <person name="Futagami T."/>
            <person name="Toyoda A."/>
            <person name="Takaki Y."/>
            <person name="Nishi S."/>
            <person name="Hori S."/>
            <person name="Arai W."/>
            <person name="Tsubouchi T."/>
            <person name="Morono Y."/>
            <person name="Uchiyama I."/>
            <person name="Ito T."/>
            <person name="Fujiyama A."/>
            <person name="Inagaki F."/>
            <person name="Takami H."/>
        </authorList>
    </citation>
    <scope>NUCLEOTIDE SEQUENCE</scope>
    <source>
        <strain evidence="2">Expedition CK06-06</strain>
    </source>
</reference>
<keyword evidence="1" id="KW-0472">Membrane</keyword>
<gene>
    <name evidence="2" type="ORF">S01H1_10393</name>
</gene>
<dbReference type="AlphaFoldDB" id="X0RRC8"/>
<sequence>MALSGIFGDLIGVQAVFIAAGVMTIVAGVAASYTLQGAERAAKRGMKQSKNLTPLFIWVRLK</sequence>
<evidence type="ECO:0000313" key="2">
    <source>
        <dbReference type="EMBL" id="GAF71328.1"/>
    </source>
</evidence>
<protein>
    <submittedName>
        <fullName evidence="2">Uncharacterized protein</fullName>
    </submittedName>
</protein>
<dbReference type="EMBL" id="BARS01005305">
    <property type="protein sequence ID" value="GAF71328.1"/>
    <property type="molecule type" value="Genomic_DNA"/>
</dbReference>
<proteinExistence type="predicted"/>
<evidence type="ECO:0000256" key="1">
    <source>
        <dbReference type="SAM" id="Phobius"/>
    </source>
</evidence>
<name>X0RRC8_9ZZZZ</name>
<feature type="transmembrane region" description="Helical" evidence="1">
    <location>
        <begin position="12"/>
        <end position="35"/>
    </location>
</feature>
<keyword evidence="1" id="KW-1133">Transmembrane helix</keyword>
<organism evidence="2">
    <name type="scientific">marine sediment metagenome</name>
    <dbReference type="NCBI Taxonomy" id="412755"/>
    <lineage>
        <taxon>unclassified sequences</taxon>
        <taxon>metagenomes</taxon>
        <taxon>ecological metagenomes</taxon>
    </lineage>
</organism>
<accession>X0RRC8</accession>
<keyword evidence="1" id="KW-0812">Transmembrane</keyword>
<comment type="caution">
    <text evidence="2">The sequence shown here is derived from an EMBL/GenBank/DDBJ whole genome shotgun (WGS) entry which is preliminary data.</text>
</comment>